<feature type="signal peptide" evidence="1">
    <location>
        <begin position="1"/>
        <end position="23"/>
    </location>
</feature>
<protein>
    <submittedName>
        <fullName evidence="2">RxLR-like protein</fullName>
    </submittedName>
</protein>
<proteinExistence type="predicted"/>
<evidence type="ECO:0000256" key="1">
    <source>
        <dbReference type="SAM" id="SignalP"/>
    </source>
</evidence>
<dbReference type="AlphaFoldDB" id="A0A0N7L5K5"/>
<evidence type="ECO:0000313" key="2">
    <source>
        <dbReference type="EMBL" id="CEG41731.1"/>
    </source>
</evidence>
<reference evidence="3" key="1">
    <citation type="submission" date="2014-09" db="EMBL/GenBank/DDBJ databases">
        <authorList>
            <person name="Sharma Rahul"/>
            <person name="Thines Marco"/>
        </authorList>
    </citation>
    <scope>NUCLEOTIDE SEQUENCE [LARGE SCALE GENOMIC DNA]</scope>
</reference>
<keyword evidence="1" id="KW-0732">Signal</keyword>
<evidence type="ECO:0000313" key="3">
    <source>
        <dbReference type="Proteomes" id="UP000054928"/>
    </source>
</evidence>
<dbReference type="Proteomes" id="UP000054928">
    <property type="component" value="Unassembled WGS sequence"/>
</dbReference>
<dbReference type="EMBL" id="CCYD01000610">
    <property type="protein sequence ID" value="CEG41731.1"/>
    <property type="molecule type" value="Genomic_DNA"/>
</dbReference>
<accession>A0A0N7L5K5</accession>
<dbReference type="GeneID" id="59052595"/>
<keyword evidence="3" id="KW-1185">Reference proteome</keyword>
<sequence length="72" mass="7708">MLSCASFALLAFVLGSGVSCVGGLRRSRTIVSASRGRFANAVRSFNGNYCIHRMLDGACLKCAHFQPILRAT</sequence>
<name>A0A0N7L5K5_PLAHL</name>
<feature type="chain" id="PRO_5006015074" evidence="1">
    <location>
        <begin position="24"/>
        <end position="72"/>
    </location>
</feature>
<dbReference type="RefSeq" id="XP_036263188.1">
    <property type="nucleotide sequence ID" value="XM_036407491.1"/>
</dbReference>
<organism evidence="2 3">
    <name type="scientific">Plasmopara halstedii</name>
    <name type="common">Downy mildew of sunflower</name>
    <dbReference type="NCBI Taxonomy" id="4781"/>
    <lineage>
        <taxon>Eukaryota</taxon>
        <taxon>Sar</taxon>
        <taxon>Stramenopiles</taxon>
        <taxon>Oomycota</taxon>
        <taxon>Peronosporomycetes</taxon>
        <taxon>Peronosporales</taxon>
        <taxon>Peronosporaceae</taxon>
        <taxon>Plasmopara</taxon>
    </lineage>
</organism>